<evidence type="ECO:0000256" key="1">
    <source>
        <dbReference type="ARBA" id="ARBA00004236"/>
    </source>
</evidence>
<dbReference type="GeneID" id="117559442"/>
<keyword evidence="12" id="KW-1185">Reference proteome</keyword>
<keyword evidence="7" id="KW-0325">Glycoprotein</keyword>
<dbReference type="PANTHER" id="PTHR19433">
    <property type="entry name" value="T-CELL RECEPTOR ALPHA CHAIN V REGION-RELATED"/>
    <property type="match status" value="1"/>
</dbReference>
<dbReference type="SUPFAM" id="SSF48726">
    <property type="entry name" value="Immunoglobulin"/>
    <property type="match status" value="2"/>
</dbReference>
<dbReference type="Pfam" id="PF07686">
    <property type="entry name" value="V-set"/>
    <property type="match status" value="2"/>
</dbReference>
<evidence type="ECO:0000256" key="10">
    <source>
        <dbReference type="SAM" id="SignalP"/>
    </source>
</evidence>
<keyword evidence="6" id="KW-1015">Disulfide bond</keyword>
<dbReference type="AlphaFoldDB" id="A0A6P8WWV5"/>
<keyword evidence="9" id="KW-0812">Transmembrane</keyword>
<dbReference type="RefSeq" id="XP_034092102.1">
    <property type="nucleotide sequence ID" value="XM_034236211.1"/>
</dbReference>
<proteinExistence type="predicted"/>
<dbReference type="InterPro" id="IPR007110">
    <property type="entry name" value="Ig-like_dom"/>
</dbReference>
<feature type="region of interest" description="Disordered" evidence="8">
    <location>
        <begin position="281"/>
        <end position="303"/>
    </location>
</feature>
<dbReference type="Proteomes" id="UP000515161">
    <property type="component" value="Unplaced"/>
</dbReference>
<dbReference type="KEGG" id="gacu:117559442"/>
<dbReference type="GO" id="GO:0005886">
    <property type="term" value="C:plasma membrane"/>
    <property type="evidence" value="ECO:0007669"/>
    <property type="project" value="UniProtKB-SubCell"/>
</dbReference>
<dbReference type="PROSITE" id="PS50835">
    <property type="entry name" value="IG_LIKE"/>
    <property type="match status" value="2"/>
</dbReference>
<feature type="transmembrane region" description="Helical" evidence="9">
    <location>
        <begin position="252"/>
        <end position="274"/>
    </location>
</feature>
<dbReference type="SMART" id="SM00406">
    <property type="entry name" value="IGv"/>
    <property type="match status" value="2"/>
</dbReference>
<evidence type="ECO:0000256" key="9">
    <source>
        <dbReference type="SAM" id="Phobius"/>
    </source>
</evidence>
<dbReference type="CDD" id="cd00099">
    <property type="entry name" value="IgV"/>
    <property type="match status" value="2"/>
</dbReference>
<dbReference type="PANTHER" id="PTHR19433:SF133">
    <property type="entry name" value="IMMUNE-TYPE RECEPTOR 5 PRECURSOR-RELATED"/>
    <property type="match status" value="1"/>
</dbReference>
<gene>
    <name evidence="13" type="primary">LOC117559442</name>
</gene>
<keyword evidence="9" id="KW-1133">Transmembrane helix</keyword>
<name>A0A6P8WWV5_GYMAC</name>
<keyword evidence="5 9" id="KW-0472">Membrane</keyword>
<dbReference type="InterPro" id="IPR013106">
    <property type="entry name" value="Ig_V-set"/>
</dbReference>
<evidence type="ECO:0000256" key="3">
    <source>
        <dbReference type="ARBA" id="ARBA00022729"/>
    </source>
</evidence>
<evidence type="ECO:0000313" key="12">
    <source>
        <dbReference type="Proteomes" id="UP000515161"/>
    </source>
</evidence>
<evidence type="ECO:0000256" key="4">
    <source>
        <dbReference type="ARBA" id="ARBA00022859"/>
    </source>
</evidence>
<evidence type="ECO:0000256" key="2">
    <source>
        <dbReference type="ARBA" id="ARBA00022475"/>
    </source>
</evidence>
<keyword evidence="4" id="KW-0391">Immunity</keyword>
<evidence type="ECO:0000313" key="13">
    <source>
        <dbReference type="RefSeq" id="XP_034092102.1"/>
    </source>
</evidence>
<dbReference type="InterPro" id="IPR013783">
    <property type="entry name" value="Ig-like_fold"/>
</dbReference>
<evidence type="ECO:0000256" key="5">
    <source>
        <dbReference type="ARBA" id="ARBA00023136"/>
    </source>
</evidence>
<feature type="signal peptide" evidence="10">
    <location>
        <begin position="1"/>
        <end position="17"/>
    </location>
</feature>
<dbReference type="InterPro" id="IPR003599">
    <property type="entry name" value="Ig_sub"/>
</dbReference>
<reference evidence="13" key="1">
    <citation type="submission" date="2025-08" db="UniProtKB">
        <authorList>
            <consortium name="RefSeq"/>
        </authorList>
    </citation>
    <scope>IDENTIFICATION</scope>
</reference>
<keyword evidence="2" id="KW-1003">Cell membrane</keyword>
<evidence type="ECO:0000256" key="6">
    <source>
        <dbReference type="ARBA" id="ARBA00023157"/>
    </source>
</evidence>
<evidence type="ECO:0000259" key="11">
    <source>
        <dbReference type="PROSITE" id="PS50835"/>
    </source>
</evidence>
<dbReference type="OrthoDB" id="6370831at2759"/>
<dbReference type="Gene3D" id="2.60.40.10">
    <property type="entry name" value="Immunoglobulins"/>
    <property type="match status" value="2"/>
</dbReference>
<feature type="chain" id="PRO_5027565632" evidence="10">
    <location>
        <begin position="18"/>
        <end position="338"/>
    </location>
</feature>
<sequence>MILNFVNVFLLWPLCVAQTDDISQPVPFQMVKIGDSATIECHIKSIIQKRVWYKYTLGKRLQLVVAFHDKYNWSEMSEEFPNRYSAKFNGTKIHLSISATTWEDVGTYFCGVVQLKDIQFGSGTFLMLKGANMFSESVIQQPESKSVQPGDYVTVSCSHTGHCAAEHTIVTWLKSSQHSAPQMIYFSGNGTCQRKESGKTTCVYSLLLRDISSEDAATYYCVVTSCGQTLVGNGTRIYIHNNAFESQLNPTIIALMLSNVALGIMTVILISTLCKSRRRDSTASTDGSSDDHQTSDAVTYTDPRSLPRRQAAVRYCECQGSVLYSDVRHCQPNREDSF</sequence>
<organism evidence="12 13">
    <name type="scientific">Gymnodraco acuticeps</name>
    <name type="common">Antarctic dragonfish</name>
    <dbReference type="NCBI Taxonomy" id="8218"/>
    <lineage>
        <taxon>Eukaryota</taxon>
        <taxon>Metazoa</taxon>
        <taxon>Chordata</taxon>
        <taxon>Craniata</taxon>
        <taxon>Vertebrata</taxon>
        <taxon>Euteleostomi</taxon>
        <taxon>Actinopterygii</taxon>
        <taxon>Neopterygii</taxon>
        <taxon>Teleostei</taxon>
        <taxon>Neoteleostei</taxon>
        <taxon>Acanthomorphata</taxon>
        <taxon>Eupercaria</taxon>
        <taxon>Perciformes</taxon>
        <taxon>Notothenioidei</taxon>
        <taxon>Bathydraconidae</taxon>
        <taxon>Gymnodraco</taxon>
    </lineage>
</organism>
<dbReference type="GO" id="GO:0009617">
    <property type="term" value="P:response to bacterium"/>
    <property type="evidence" value="ECO:0007669"/>
    <property type="project" value="TreeGrafter"/>
</dbReference>
<protein>
    <submittedName>
        <fullName evidence="13">Signal-regulatory protein beta-2-like</fullName>
    </submittedName>
</protein>
<evidence type="ECO:0000256" key="8">
    <source>
        <dbReference type="SAM" id="MobiDB-lite"/>
    </source>
</evidence>
<evidence type="ECO:0000256" key="7">
    <source>
        <dbReference type="ARBA" id="ARBA00023180"/>
    </source>
</evidence>
<keyword evidence="3 10" id="KW-0732">Signal</keyword>
<dbReference type="InParanoid" id="A0A6P8WWV5"/>
<comment type="subcellular location">
    <subcellularLocation>
        <location evidence="1">Cell membrane</location>
    </subcellularLocation>
</comment>
<feature type="domain" description="Ig-like" evidence="11">
    <location>
        <begin position="13"/>
        <end position="112"/>
    </location>
</feature>
<dbReference type="GO" id="GO:0002376">
    <property type="term" value="P:immune system process"/>
    <property type="evidence" value="ECO:0007669"/>
    <property type="project" value="UniProtKB-KW"/>
</dbReference>
<feature type="domain" description="Ig-like" evidence="11">
    <location>
        <begin position="136"/>
        <end position="238"/>
    </location>
</feature>
<dbReference type="InterPro" id="IPR036179">
    <property type="entry name" value="Ig-like_dom_sf"/>
</dbReference>
<accession>A0A6P8WWV5</accession>
<dbReference type="SMART" id="SM00409">
    <property type="entry name" value="IG"/>
    <property type="match status" value="2"/>
</dbReference>
<dbReference type="InterPro" id="IPR052051">
    <property type="entry name" value="TCR_complex_component"/>
</dbReference>